<feature type="transmembrane region" description="Helical" evidence="7">
    <location>
        <begin position="247"/>
        <end position="272"/>
    </location>
</feature>
<dbReference type="SUPFAM" id="SSF161098">
    <property type="entry name" value="MetI-like"/>
    <property type="match status" value="1"/>
</dbReference>
<proteinExistence type="inferred from homology"/>
<feature type="transmembrane region" description="Helical" evidence="7">
    <location>
        <begin position="33"/>
        <end position="50"/>
    </location>
</feature>
<dbReference type="PROSITE" id="PS50928">
    <property type="entry name" value="ABC_TM1"/>
    <property type="match status" value="1"/>
</dbReference>
<keyword evidence="2 7" id="KW-0813">Transport</keyword>
<evidence type="ECO:0000256" key="5">
    <source>
        <dbReference type="ARBA" id="ARBA00022989"/>
    </source>
</evidence>
<evidence type="ECO:0000256" key="2">
    <source>
        <dbReference type="ARBA" id="ARBA00022448"/>
    </source>
</evidence>
<dbReference type="GO" id="GO:0010438">
    <property type="term" value="P:cellular response to sulfur starvation"/>
    <property type="evidence" value="ECO:0007669"/>
    <property type="project" value="TreeGrafter"/>
</dbReference>
<dbReference type="EMBL" id="VFQE01000001">
    <property type="protein sequence ID" value="TQN43813.1"/>
    <property type="molecule type" value="Genomic_DNA"/>
</dbReference>
<dbReference type="PANTHER" id="PTHR30151">
    <property type="entry name" value="ALKANE SULFONATE ABC TRANSPORTER-RELATED, MEMBRANE SUBUNIT"/>
    <property type="match status" value="1"/>
</dbReference>
<sequence length="278" mass="30228">MTTTALPQTDVTNPVLEPPKARRRRFTGRTRDNLLAVATPVLLLALWELLAQTGVIDTRFFPAPSRIFERMLDLMATGQLLDHMLASLQRLFIGFWVGLIPALILGVIMGLSRPVRAAFSPLVSGTYPIPKSALLPLILLIFGLGESSKIVMVAIGVFYPVVMNTMAGVMQVAPIYYDVANNYGASKWQVFRSVAVPGAMPNIMTGIELGAGLGLILIAIAEMVGATSGLGFMIWNAWQLFSVETMYVGLLVIAIIGYLLSVVIGLVARLVMPWRAER</sequence>
<keyword evidence="5 7" id="KW-1133">Transmembrane helix</keyword>
<dbReference type="OrthoDB" id="9796361at2"/>
<dbReference type="Proteomes" id="UP000319865">
    <property type="component" value="Unassembled WGS sequence"/>
</dbReference>
<accession>A0A543PIA3</accession>
<feature type="transmembrane region" description="Helical" evidence="7">
    <location>
        <begin position="133"/>
        <end position="159"/>
    </location>
</feature>
<feature type="transmembrane region" description="Helical" evidence="7">
    <location>
        <begin position="209"/>
        <end position="235"/>
    </location>
</feature>
<feature type="region of interest" description="Disordered" evidence="8">
    <location>
        <begin position="1"/>
        <end position="23"/>
    </location>
</feature>
<dbReference type="GO" id="GO:0055085">
    <property type="term" value="P:transmembrane transport"/>
    <property type="evidence" value="ECO:0007669"/>
    <property type="project" value="InterPro"/>
</dbReference>
<evidence type="ECO:0000313" key="11">
    <source>
        <dbReference type="Proteomes" id="UP000319865"/>
    </source>
</evidence>
<dbReference type="Pfam" id="PF00528">
    <property type="entry name" value="BPD_transp_1"/>
    <property type="match status" value="1"/>
</dbReference>
<comment type="similarity">
    <text evidence="7">Belongs to the binding-protein-dependent transport system permease family.</text>
</comment>
<dbReference type="Gene3D" id="1.10.3720.10">
    <property type="entry name" value="MetI-like"/>
    <property type="match status" value="1"/>
</dbReference>
<evidence type="ECO:0000256" key="7">
    <source>
        <dbReference type="RuleBase" id="RU363032"/>
    </source>
</evidence>
<dbReference type="GO" id="GO:0005886">
    <property type="term" value="C:plasma membrane"/>
    <property type="evidence" value="ECO:0007669"/>
    <property type="project" value="UniProtKB-SubCell"/>
</dbReference>
<feature type="compositionally biased region" description="Polar residues" evidence="8">
    <location>
        <begin position="1"/>
        <end position="12"/>
    </location>
</feature>
<comment type="caution">
    <text evidence="10">The sequence shown here is derived from an EMBL/GenBank/DDBJ whole genome shotgun (WGS) entry which is preliminary data.</text>
</comment>
<dbReference type="InterPro" id="IPR000515">
    <property type="entry name" value="MetI-like"/>
</dbReference>
<keyword evidence="4 7" id="KW-0812">Transmembrane</keyword>
<gene>
    <name evidence="10" type="ORF">FHU33_3280</name>
</gene>
<evidence type="ECO:0000256" key="1">
    <source>
        <dbReference type="ARBA" id="ARBA00004651"/>
    </source>
</evidence>
<keyword evidence="11" id="KW-1185">Reference proteome</keyword>
<organism evidence="10 11">
    <name type="scientific">Blastococcus colisei</name>
    <dbReference type="NCBI Taxonomy" id="1564162"/>
    <lineage>
        <taxon>Bacteria</taxon>
        <taxon>Bacillati</taxon>
        <taxon>Actinomycetota</taxon>
        <taxon>Actinomycetes</taxon>
        <taxon>Geodermatophilales</taxon>
        <taxon>Geodermatophilaceae</taxon>
        <taxon>Blastococcus</taxon>
    </lineage>
</organism>
<dbReference type="PANTHER" id="PTHR30151:SF25">
    <property type="entry name" value="TAURINE TRANSPORT SYSTEM PERMEASE PROTEIN TAUC"/>
    <property type="match status" value="1"/>
</dbReference>
<keyword evidence="3" id="KW-1003">Cell membrane</keyword>
<reference evidence="10 11" key="1">
    <citation type="submission" date="2019-06" db="EMBL/GenBank/DDBJ databases">
        <title>Sequencing the genomes of 1000 actinobacteria strains.</title>
        <authorList>
            <person name="Klenk H.-P."/>
        </authorList>
    </citation>
    <scope>NUCLEOTIDE SEQUENCE [LARGE SCALE GENOMIC DNA]</scope>
    <source>
        <strain evidence="10 11">DSM 46837</strain>
    </source>
</reference>
<comment type="subcellular location">
    <subcellularLocation>
        <location evidence="1 7">Cell membrane</location>
        <topology evidence="1 7">Multi-pass membrane protein</topology>
    </subcellularLocation>
</comment>
<keyword evidence="6 7" id="KW-0472">Membrane</keyword>
<dbReference type="RefSeq" id="WP_142026261.1">
    <property type="nucleotide sequence ID" value="NZ_VFQE01000001.1"/>
</dbReference>
<protein>
    <submittedName>
        <fullName evidence="10">NitT/TauT family transport system permease protein</fullName>
    </submittedName>
</protein>
<name>A0A543PIA3_9ACTN</name>
<dbReference type="AlphaFoldDB" id="A0A543PIA3"/>
<evidence type="ECO:0000256" key="4">
    <source>
        <dbReference type="ARBA" id="ARBA00022692"/>
    </source>
</evidence>
<dbReference type="InterPro" id="IPR035906">
    <property type="entry name" value="MetI-like_sf"/>
</dbReference>
<evidence type="ECO:0000256" key="6">
    <source>
        <dbReference type="ARBA" id="ARBA00023136"/>
    </source>
</evidence>
<feature type="transmembrane region" description="Helical" evidence="7">
    <location>
        <begin position="91"/>
        <end position="112"/>
    </location>
</feature>
<evidence type="ECO:0000256" key="3">
    <source>
        <dbReference type="ARBA" id="ARBA00022475"/>
    </source>
</evidence>
<feature type="domain" description="ABC transmembrane type-1" evidence="9">
    <location>
        <begin position="84"/>
        <end position="268"/>
    </location>
</feature>
<evidence type="ECO:0000256" key="8">
    <source>
        <dbReference type="SAM" id="MobiDB-lite"/>
    </source>
</evidence>
<evidence type="ECO:0000259" key="9">
    <source>
        <dbReference type="PROSITE" id="PS50928"/>
    </source>
</evidence>
<dbReference type="CDD" id="cd06261">
    <property type="entry name" value="TM_PBP2"/>
    <property type="match status" value="1"/>
</dbReference>
<evidence type="ECO:0000313" key="10">
    <source>
        <dbReference type="EMBL" id="TQN43813.1"/>
    </source>
</evidence>